<evidence type="ECO:0008006" key="5">
    <source>
        <dbReference type="Google" id="ProtNLM"/>
    </source>
</evidence>
<feature type="signal peptide" evidence="2">
    <location>
        <begin position="1"/>
        <end position="23"/>
    </location>
</feature>
<proteinExistence type="predicted"/>
<keyword evidence="2" id="KW-0732">Signal</keyword>
<dbReference type="EMBL" id="AP018907">
    <property type="protein sequence ID" value="BBF94174.1"/>
    <property type="molecule type" value="Genomic_DNA"/>
</dbReference>
<feature type="compositionally biased region" description="Low complexity" evidence="1">
    <location>
        <begin position="97"/>
        <end position="112"/>
    </location>
</feature>
<evidence type="ECO:0000313" key="3">
    <source>
        <dbReference type="EMBL" id="BBF94174.1"/>
    </source>
</evidence>
<feature type="compositionally biased region" description="Basic and acidic residues" evidence="1">
    <location>
        <begin position="31"/>
        <end position="48"/>
    </location>
</feature>
<dbReference type="KEGG" id="blag:BLTE_28590"/>
<reference evidence="3 4" key="1">
    <citation type="submission" date="2018-08" db="EMBL/GenBank/DDBJ databases">
        <title>Complete genome sequencing of Blastochloris tepida GI.</title>
        <authorList>
            <person name="Tsukatani Y."/>
            <person name="Mori H."/>
        </authorList>
    </citation>
    <scope>NUCLEOTIDE SEQUENCE [LARGE SCALE GENOMIC DNA]</scope>
    <source>
        <strain evidence="3 4">GI</strain>
    </source>
</reference>
<feature type="compositionally biased region" description="Low complexity" evidence="1">
    <location>
        <begin position="75"/>
        <end position="88"/>
    </location>
</feature>
<protein>
    <recommendedName>
        <fullName evidence="5">Lipoprotein</fullName>
    </recommendedName>
</protein>
<sequence>MMRRRSFPAVRLALLVAATLAVAGCETMEKLNPFDERKAPLPGDRKPLFPEGVPGVNYGEPPPQPANAPPPAVEQPPEAATQDAPAAGKTKKRAKAKQQQEQQQEAPPALED</sequence>
<feature type="compositionally biased region" description="Pro residues" evidence="1">
    <location>
        <begin position="60"/>
        <end position="74"/>
    </location>
</feature>
<accession>A0A348G3P1</accession>
<gene>
    <name evidence="3" type="ORF">BLTE_28590</name>
</gene>
<evidence type="ECO:0000313" key="4">
    <source>
        <dbReference type="Proteomes" id="UP000266934"/>
    </source>
</evidence>
<feature type="chain" id="PRO_5016732370" description="Lipoprotein" evidence="2">
    <location>
        <begin position="24"/>
        <end position="112"/>
    </location>
</feature>
<feature type="region of interest" description="Disordered" evidence="1">
    <location>
        <begin position="31"/>
        <end position="112"/>
    </location>
</feature>
<keyword evidence="4" id="KW-1185">Reference proteome</keyword>
<dbReference type="OrthoDB" id="8247660at2"/>
<dbReference type="RefSeq" id="WP_126401312.1">
    <property type="nucleotide sequence ID" value="NZ_AP018907.1"/>
</dbReference>
<dbReference type="PROSITE" id="PS51257">
    <property type="entry name" value="PROKAR_LIPOPROTEIN"/>
    <property type="match status" value="1"/>
</dbReference>
<organism evidence="3 4">
    <name type="scientific">Blastochloris tepida</name>
    <dbReference type="NCBI Taxonomy" id="2233851"/>
    <lineage>
        <taxon>Bacteria</taxon>
        <taxon>Pseudomonadati</taxon>
        <taxon>Pseudomonadota</taxon>
        <taxon>Alphaproteobacteria</taxon>
        <taxon>Hyphomicrobiales</taxon>
        <taxon>Blastochloridaceae</taxon>
        <taxon>Blastochloris</taxon>
    </lineage>
</organism>
<name>A0A348G3P1_9HYPH</name>
<evidence type="ECO:0000256" key="1">
    <source>
        <dbReference type="SAM" id="MobiDB-lite"/>
    </source>
</evidence>
<dbReference type="Proteomes" id="UP000266934">
    <property type="component" value="Chromosome"/>
</dbReference>
<dbReference type="AlphaFoldDB" id="A0A348G3P1"/>
<evidence type="ECO:0000256" key="2">
    <source>
        <dbReference type="SAM" id="SignalP"/>
    </source>
</evidence>